<organism evidence="7 8">
    <name type="scientific">Galleria mellonella</name>
    <name type="common">Greater wax moth</name>
    <dbReference type="NCBI Taxonomy" id="7137"/>
    <lineage>
        <taxon>Eukaryota</taxon>
        <taxon>Metazoa</taxon>
        <taxon>Ecdysozoa</taxon>
        <taxon>Arthropoda</taxon>
        <taxon>Hexapoda</taxon>
        <taxon>Insecta</taxon>
        <taxon>Pterygota</taxon>
        <taxon>Neoptera</taxon>
        <taxon>Endopterygota</taxon>
        <taxon>Lepidoptera</taxon>
        <taxon>Glossata</taxon>
        <taxon>Ditrysia</taxon>
        <taxon>Pyraloidea</taxon>
        <taxon>Pyralidae</taxon>
        <taxon>Galleriinae</taxon>
        <taxon>Galleria</taxon>
    </lineage>
</organism>
<dbReference type="Pfam" id="PF13895">
    <property type="entry name" value="Ig_2"/>
    <property type="match status" value="1"/>
</dbReference>
<evidence type="ECO:0000313" key="8">
    <source>
        <dbReference type="RefSeq" id="XP_026751607.2"/>
    </source>
</evidence>
<dbReference type="InterPro" id="IPR036465">
    <property type="entry name" value="vWFA_dom_sf"/>
</dbReference>
<evidence type="ECO:0000256" key="1">
    <source>
        <dbReference type="ARBA" id="ARBA00004613"/>
    </source>
</evidence>
<feature type="domain" description="Ig-like" evidence="6">
    <location>
        <begin position="405"/>
        <end position="496"/>
    </location>
</feature>
<dbReference type="Gene3D" id="3.40.50.410">
    <property type="entry name" value="von Willebrand factor, type A domain"/>
    <property type="match status" value="1"/>
</dbReference>
<dbReference type="Pfam" id="PF07679">
    <property type="entry name" value="I-set"/>
    <property type="match status" value="3"/>
</dbReference>
<dbReference type="InterPro" id="IPR036179">
    <property type="entry name" value="Ig-like_dom_sf"/>
</dbReference>
<name>A0A6J1WDH4_GALME</name>
<dbReference type="GO" id="GO:0016787">
    <property type="term" value="F:hydrolase activity"/>
    <property type="evidence" value="ECO:0007669"/>
    <property type="project" value="InterPro"/>
</dbReference>
<dbReference type="GO" id="GO:0048468">
    <property type="term" value="P:cell development"/>
    <property type="evidence" value="ECO:0007669"/>
    <property type="project" value="UniProtKB-ARBA"/>
</dbReference>
<dbReference type="GO" id="GO:0046872">
    <property type="term" value="F:metal ion binding"/>
    <property type="evidence" value="ECO:0007669"/>
    <property type="project" value="InterPro"/>
</dbReference>
<feature type="signal peptide" evidence="5">
    <location>
        <begin position="1"/>
        <end position="22"/>
    </location>
</feature>
<dbReference type="PROSITE" id="PS51257">
    <property type="entry name" value="PROKAR_LIPOPROTEIN"/>
    <property type="match status" value="1"/>
</dbReference>
<dbReference type="InParanoid" id="A0A6J1WDH4"/>
<dbReference type="Pfam" id="PF25106">
    <property type="entry name" value="VWA_4"/>
    <property type="match status" value="1"/>
</dbReference>
<dbReference type="InterPro" id="IPR013098">
    <property type="entry name" value="Ig_I-set"/>
</dbReference>
<protein>
    <submittedName>
        <fullName evidence="8">Hemicentin-1-like</fullName>
    </submittedName>
</protein>
<dbReference type="PANTHER" id="PTHR10075">
    <property type="entry name" value="BASIGIN RELATED"/>
    <property type="match status" value="1"/>
</dbReference>
<accession>A0A6J1WDH4</accession>
<feature type="domain" description="Ig-like" evidence="6">
    <location>
        <begin position="506"/>
        <end position="587"/>
    </location>
</feature>
<feature type="domain" description="Ig-like" evidence="6">
    <location>
        <begin position="703"/>
        <end position="790"/>
    </location>
</feature>
<feature type="domain" description="Ig-like" evidence="6">
    <location>
        <begin position="791"/>
        <end position="874"/>
    </location>
</feature>
<feature type="domain" description="Ig-like" evidence="6">
    <location>
        <begin position="598"/>
        <end position="700"/>
    </location>
</feature>
<dbReference type="GO" id="GO:0003676">
    <property type="term" value="F:nucleic acid binding"/>
    <property type="evidence" value="ECO:0007669"/>
    <property type="project" value="InterPro"/>
</dbReference>
<reference evidence="8" key="1">
    <citation type="submission" date="2025-08" db="UniProtKB">
        <authorList>
            <consortium name="RefSeq"/>
        </authorList>
    </citation>
    <scope>IDENTIFICATION</scope>
    <source>
        <tissue evidence="8">Whole larvae</tissue>
    </source>
</reference>
<gene>
    <name evidence="8" type="primary">LOC113512043</name>
</gene>
<dbReference type="SUPFAM" id="SSF48726">
    <property type="entry name" value="Immunoglobulin"/>
    <property type="match status" value="6"/>
</dbReference>
<sequence>MIPRKFYFNLLLIFVNITTISCQKKTSLAFVIDDTYSMTQEIKQVQEGARQILNVILSKRSSQIENLIHVSLNDPDVLVKTVTTDRYRFEASLDSIKVHGNKNLDWIEPSMKATKLALEECLPGSDVYVFTDSPAKDYELYDDIVSLCQKKQIQVVFVLTEDFSNYYYNKGVQVFFKIAQACSGQAFVIEKNEVSKIPIYISETVKGTKNTITSKQIEPNKWTDIKFTIDDKTEYALVSTSGKKVHLQVNGPNIISEHNVWTLNVKVLKLINPSAGEYIARVWSSQYASVYVFGRTDFTFIHGFSELIPKSLKDTIAQPITGTKSHLTVSVTDPNRNVIIKIQILDMNENIIKEIPLNKISRDMYTTDALLWPTSRFKVAIIGRSIQTGKSIRRIANTPVEPQKPKLPDNKVPVATISEGAKTTVDYNGSLVLTCRVSAYPTPNIVWRDIRGNKLVSQSSAVELPYNHISYLRLSNVKNPGKYYCLATNNQGKSTTEIIYVNVTSPFTIEEEALEGSKRFEYGKEGILKCKVRSKLPMKIIWKHYDKITQKFIEVVPKNGVYSISDDETELKIISIDLYQDGRYTCTPVLKDNGYKGPTITKNVIITNLIRPLLNNKGGKIVVKRNETVVISCKVRLANPKPKIELVYRNINSNSYKFVNLSSSEELVIKRADLIHAGRYKCTAINVAGHDVAATELVVEATPKIINTKTMMQAVEDDLVLKIPCTVEGYPKHVVTWKVNGLQIATDGKFVVSDDYLIINKPNVNDTNYYTCTATNKEGTDQKEFNVEVTPDLNSDDTYGKWHNVFLLENKPMNLSCSLPISHTDTVRWFLDGSPTNFTGKYLYLNNTTVFNDGNYTCRVSNKRGSVSQTYIVDFGYPPTFEQDEAASPVFINWNGDDIMIYCDVNAKPNVTVEWIYNGKIIPGSMSLEQPVLGWGDYKCRVSNVHGSVEKNIKVTSQDCLINRNNKKGPVIITDTSTLSNFGELKNYLQVSSGQKLLLSCNNNTKRNNNFENFINQSVVTVVCDHKDIFLIDDRYYTTSNLQCHNPVLPTIQKNGEKCYNKNSELIHVGFEVNGFIDVFNVCFDTINNIPLYTRVAITEGNVNDNAQINWFNNIELQNSPFDSTYNCVGNKTCCYAKRQLVNRNDVVQGPAQVATFMTQVNAVPVWVPCNKKDAWSIIENVVRNYGAYDPVTIWSGASKVENYNGKLVPRYLWKVVKFEDDDVKVIVHVNHPSPVVSDILCENTCRELNWMQQISNQFTYCCSINNFIEKFEINSNIFLLNV</sequence>
<evidence type="ECO:0000256" key="3">
    <source>
        <dbReference type="ARBA" id="ARBA00022729"/>
    </source>
</evidence>
<dbReference type="InterPro" id="IPR044929">
    <property type="entry name" value="DNA/RNA_non-sp_Endonuclease_sf"/>
</dbReference>
<dbReference type="Gene3D" id="3.40.570.10">
    <property type="entry name" value="Extracellular Endonuclease, subunit A"/>
    <property type="match status" value="1"/>
</dbReference>
<dbReference type="RefSeq" id="XP_026751607.2">
    <property type="nucleotide sequence ID" value="XM_026895806.3"/>
</dbReference>
<dbReference type="InterPro" id="IPR001604">
    <property type="entry name" value="Endo_G_ENPP1-like_dom"/>
</dbReference>
<dbReference type="PROSITE" id="PS50835">
    <property type="entry name" value="IG_LIKE"/>
    <property type="match status" value="6"/>
</dbReference>
<evidence type="ECO:0000259" key="6">
    <source>
        <dbReference type="PROSITE" id="PS50835"/>
    </source>
</evidence>
<evidence type="ECO:0000313" key="7">
    <source>
        <dbReference type="Proteomes" id="UP001652740"/>
    </source>
</evidence>
<dbReference type="KEGG" id="gmw:113512043"/>
<feature type="chain" id="PRO_5046528630" evidence="5">
    <location>
        <begin position="23"/>
        <end position="1283"/>
    </location>
</feature>
<feature type="domain" description="Ig-like" evidence="6">
    <location>
        <begin position="879"/>
        <end position="956"/>
    </location>
</feature>
<dbReference type="InterPro" id="IPR013783">
    <property type="entry name" value="Ig-like_fold"/>
</dbReference>
<keyword evidence="4" id="KW-0393">Immunoglobulin domain</keyword>
<evidence type="ECO:0000256" key="2">
    <source>
        <dbReference type="ARBA" id="ARBA00022525"/>
    </source>
</evidence>
<dbReference type="InterPro" id="IPR007110">
    <property type="entry name" value="Ig-like_dom"/>
</dbReference>
<comment type="subcellular location">
    <subcellularLocation>
        <location evidence="1">Secreted</location>
    </subcellularLocation>
</comment>
<dbReference type="GeneID" id="113512043"/>
<keyword evidence="3 5" id="KW-0732">Signal</keyword>
<dbReference type="SUPFAM" id="SSF54060">
    <property type="entry name" value="His-Me finger endonucleases"/>
    <property type="match status" value="1"/>
</dbReference>
<keyword evidence="2" id="KW-0964">Secreted</keyword>
<dbReference type="Proteomes" id="UP001652740">
    <property type="component" value="Unplaced"/>
</dbReference>
<dbReference type="SMART" id="SM00408">
    <property type="entry name" value="IGc2"/>
    <property type="match status" value="6"/>
</dbReference>
<evidence type="ECO:0000256" key="4">
    <source>
        <dbReference type="ARBA" id="ARBA00023319"/>
    </source>
</evidence>
<proteinExistence type="predicted"/>
<dbReference type="SMART" id="SM00409">
    <property type="entry name" value="IG"/>
    <property type="match status" value="6"/>
</dbReference>
<dbReference type="SUPFAM" id="SSF53300">
    <property type="entry name" value="vWA-like"/>
    <property type="match status" value="1"/>
</dbReference>
<dbReference type="InterPro" id="IPR056861">
    <property type="entry name" value="HMCN1-like_VWA"/>
</dbReference>
<dbReference type="PANTHER" id="PTHR10075:SF14">
    <property type="entry name" value="CELL ADHESION MOLECULE DSCAM2-RELATED"/>
    <property type="match status" value="1"/>
</dbReference>
<dbReference type="InterPro" id="IPR003599">
    <property type="entry name" value="Ig_sub"/>
</dbReference>
<dbReference type="GO" id="GO:0032991">
    <property type="term" value="C:protein-containing complex"/>
    <property type="evidence" value="ECO:0007669"/>
    <property type="project" value="UniProtKB-ARBA"/>
</dbReference>
<dbReference type="Gene3D" id="2.60.40.10">
    <property type="entry name" value="Immunoglobulins"/>
    <property type="match status" value="6"/>
</dbReference>
<dbReference type="InterPro" id="IPR003598">
    <property type="entry name" value="Ig_sub2"/>
</dbReference>
<dbReference type="CDD" id="cd00096">
    <property type="entry name" value="Ig"/>
    <property type="match status" value="2"/>
</dbReference>
<evidence type="ECO:0000256" key="5">
    <source>
        <dbReference type="SAM" id="SignalP"/>
    </source>
</evidence>
<keyword evidence="7" id="KW-1185">Reference proteome</keyword>
<dbReference type="SMART" id="SM00892">
    <property type="entry name" value="Endonuclease_NS"/>
    <property type="match status" value="1"/>
</dbReference>
<dbReference type="InterPro" id="IPR044925">
    <property type="entry name" value="His-Me_finger_sf"/>
</dbReference>
<dbReference type="Pfam" id="PF01223">
    <property type="entry name" value="Endonuclease_NS"/>
    <property type="match status" value="1"/>
</dbReference>